<evidence type="ECO:0008006" key="5">
    <source>
        <dbReference type="Google" id="ProtNLM"/>
    </source>
</evidence>
<evidence type="ECO:0000256" key="1">
    <source>
        <dbReference type="SAM" id="MobiDB-lite"/>
    </source>
</evidence>
<organism evidence="3 4">
    <name type="scientific">Tuber borchii</name>
    <name type="common">White truffle</name>
    <dbReference type="NCBI Taxonomy" id="42251"/>
    <lineage>
        <taxon>Eukaryota</taxon>
        <taxon>Fungi</taxon>
        <taxon>Dikarya</taxon>
        <taxon>Ascomycota</taxon>
        <taxon>Pezizomycotina</taxon>
        <taxon>Pezizomycetes</taxon>
        <taxon>Pezizales</taxon>
        <taxon>Tuberaceae</taxon>
        <taxon>Tuber</taxon>
    </lineage>
</organism>
<dbReference type="STRING" id="42251.A0A2T7A0H2"/>
<evidence type="ECO:0000256" key="2">
    <source>
        <dbReference type="SAM" id="Phobius"/>
    </source>
</evidence>
<sequence length="480" mass="53947">MVHIHRRAPTLPLWQPRTLFSTDQTVSYLPSQTAPDLGTSSLTFRSGPWKLLVADIKLVFTLLLWVPYILLPWRSTNPYSELYPSWKNMRDLGLHIVLGLLGFIWLIIVIPVWLAAPGLVFALFMLFYCALTTLFCVPLDYGPRVVQSRVQHTSGRETRGDENWVFVNGVAAGNHWLQANVDMISEIFGRPVTGIHNRTYGTVFDLVECLIQRCFSYATKDTRVLYDHLKSILLDDNIRKCVVIAHSQGGIILSTALDSLFADVSSGAFEKMEIYTFGCAANHFNNPIRFVPSPFQPQAPSAGPSAPEERLIKHIEHYCNEHDFVARFGALHFSKDKLSNRFVGKIFENKGHGGHLLNQHYLSPMFAGDSSDFLEMVVEVEEDKAVQRAQVSSEGMTQEEPRSSRSLPPARTEFRMASVEVPNHLDQMRTLGRSIAAPTPGAGWDSAAEASTRASVEISRGRTVKELSRLWRYKDGRSPD</sequence>
<feature type="transmembrane region" description="Helical" evidence="2">
    <location>
        <begin position="51"/>
        <end position="71"/>
    </location>
</feature>
<dbReference type="SUPFAM" id="SSF53474">
    <property type="entry name" value="alpha/beta-Hydrolases"/>
    <property type="match status" value="1"/>
</dbReference>
<dbReference type="PANTHER" id="PTHR42044:SF2">
    <property type="entry name" value="DUF676 DOMAIN-CONTAINING PROTEIN"/>
    <property type="match status" value="1"/>
</dbReference>
<keyword evidence="2" id="KW-1133">Transmembrane helix</keyword>
<reference evidence="3 4" key="1">
    <citation type="submission" date="2017-04" db="EMBL/GenBank/DDBJ databases">
        <title>Draft genome sequence of Tuber borchii Vittad., a whitish edible truffle.</title>
        <authorList>
            <consortium name="DOE Joint Genome Institute"/>
            <person name="Murat C."/>
            <person name="Kuo A."/>
            <person name="Barry K.W."/>
            <person name="Clum A."/>
            <person name="Dockter R.B."/>
            <person name="Fauchery L."/>
            <person name="Iotti M."/>
            <person name="Kohler A."/>
            <person name="Labutti K."/>
            <person name="Lindquist E.A."/>
            <person name="Lipzen A."/>
            <person name="Ohm R.A."/>
            <person name="Wang M."/>
            <person name="Grigoriev I.V."/>
            <person name="Zambonelli A."/>
            <person name="Martin F.M."/>
        </authorList>
    </citation>
    <scope>NUCLEOTIDE SEQUENCE [LARGE SCALE GENOMIC DNA]</scope>
    <source>
        <strain evidence="3 4">Tbo3840</strain>
    </source>
</reference>
<dbReference type="AlphaFoldDB" id="A0A2T7A0H2"/>
<accession>A0A2T7A0H2</accession>
<proteinExistence type="predicted"/>
<name>A0A2T7A0H2_TUBBO</name>
<dbReference type="Proteomes" id="UP000244722">
    <property type="component" value="Unassembled WGS sequence"/>
</dbReference>
<keyword evidence="2" id="KW-0472">Membrane</keyword>
<evidence type="ECO:0000313" key="4">
    <source>
        <dbReference type="Proteomes" id="UP000244722"/>
    </source>
</evidence>
<evidence type="ECO:0000313" key="3">
    <source>
        <dbReference type="EMBL" id="PUU81210.1"/>
    </source>
</evidence>
<keyword evidence="4" id="KW-1185">Reference proteome</keyword>
<feature type="transmembrane region" description="Helical" evidence="2">
    <location>
        <begin position="92"/>
        <end position="113"/>
    </location>
</feature>
<feature type="region of interest" description="Disordered" evidence="1">
    <location>
        <begin position="388"/>
        <end position="411"/>
    </location>
</feature>
<protein>
    <recommendedName>
        <fullName evidence="5">DUF676 domain-containing protein</fullName>
    </recommendedName>
</protein>
<dbReference type="InterPro" id="IPR029058">
    <property type="entry name" value="AB_hydrolase_fold"/>
</dbReference>
<dbReference type="PANTHER" id="PTHR42044">
    <property type="entry name" value="DUF676 DOMAIN-CONTAINING PROTEIN-RELATED"/>
    <property type="match status" value="1"/>
</dbReference>
<dbReference type="EMBL" id="NESQ01000048">
    <property type="protein sequence ID" value="PUU81210.1"/>
    <property type="molecule type" value="Genomic_DNA"/>
</dbReference>
<dbReference type="OrthoDB" id="202545at2759"/>
<feature type="transmembrane region" description="Helical" evidence="2">
    <location>
        <begin position="119"/>
        <end position="139"/>
    </location>
</feature>
<keyword evidence="2" id="KW-0812">Transmembrane</keyword>
<comment type="caution">
    <text evidence="3">The sequence shown here is derived from an EMBL/GenBank/DDBJ whole genome shotgun (WGS) entry which is preliminary data.</text>
</comment>
<gene>
    <name evidence="3" type="ORF">B9Z19DRAFT_1191290</name>
</gene>